<name>F2JNL1_CELLD</name>
<feature type="active site" description="Nucleophile" evidence="3">
    <location>
        <position position="119"/>
    </location>
</feature>
<dbReference type="Gene3D" id="3.40.50.10740">
    <property type="entry name" value="Class I glutamine amidotransferase-like"/>
    <property type="match status" value="1"/>
</dbReference>
<dbReference type="PANTHER" id="PTHR30237:SF4">
    <property type="entry name" value="LD-CARBOXYPEPTIDASE C-TERMINAL DOMAIN-CONTAINING PROTEIN"/>
    <property type="match status" value="1"/>
</dbReference>
<dbReference type="Proteomes" id="UP000008467">
    <property type="component" value="Chromosome"/>
</dbReference>
<evidence type="ECO:0000256" key="1">
    <source>
        <dbReference type="ARBA" id="ARBA00010233"/>
    </source>
</evidence>
<dbReference type="EMBL" id="CP002582">
    <property type="protein sequence ID" value="ADZ84787.1"/>
    <property type="molecule type" value="Genomic_DNA"/>
</dbReference>
<accession>F2JNL1</accession>
<feature type="active site" description="Charge relay system" evidence="3">
    <location>
        <position position="328"/>
    </location>
</feature>
<evidence type="ECO:0000313" key="6">
    <source>
        <dbReference type="EMBL" id="ADZ84787.1"/>
    </source>
</evidence>
<dbReference type="eggNOG" id="COG1619">
    <property type="taxonomic scope" value="Bacteria"/>
</dbReference>
<organism evidence="6 7">
    <name type="scientific">Cellulosilyticum lentocellum (strain ATCC 49066 / DSM 5427 / NCIMB 11756 / RHM5)</name>
    <name type="common">Clostridium lentocellum</name>
    <dbReference type="NCBI Taxonomy" id="642492"/>
    <lineage>
        <taxon>Bacteria</taxon>
        <taxon>Bacillati</taxon>
        <taxon>Bacillota</taxon>
        <taxon>Clostridia</taxon>
        <taxon>Lachnospirales</taxon>
        <taxon>Cellulosilyticaceae</taxon>
        <taxon>Cellulosilyticum</taxon>
    </lineage>
</organism>
<dbReference type="STRING" id="642492.Clole_3091"/>
<keyword evidence="6" id="KW-0121">Carboxypeptidase</keyword>
<evidence type="ECO:0000259" key="4">
    <source>
        <dbReference type="Pfam" id="PF02016"/>
    </source>
</evidence>
<evidence type="ECO:0000313" key="7">
    <source>
        <dbReference type="Proteomes" id="UP000008467"/>
    </source>
</evidence>
<feature type="active site" description="Charge relay system" evidence="3">
    <location>
        <position position="261"/>
    </location>
</feature>
<sequence length="360" mass="41078">MNKPYQLVAGDKVAIVSLSSGILGEAFCKHQIELGKKRLKEFGLEPVFMPNALKGIEYIKNHPEARAEDLKAAFLDDSIKGIVCVIGGDDTYRLLPYLMEDQLFIKKVKESPKLFTGYSDTTIDHLMFYKLGMVTFYGPNFLCDLAELGEQMLPYTKTAFELYLKETDEPPIIQSSALWYEERTDFSVDAIGKERKAHVETRGYELLQGPKKFQGRLLGGCIESLYDTISNNRYEDEKAVCEKYGIFPSLEEWQDKILFLETSEEKPSPEELEKVLIAFKEKGIFQVINGILVGKPQDETYYEAYKSVYCKVVDNANLPIVYNVNFGHAHPKCIIPYGIEVEVDMQNKMISCKEPLFRSK</sequence>
<dbReference type="HOGENOM" id="CLU_034346_1_0_9"/>
<reference evidence="6 7" key="1">
    <citation type="journal article" date="2011" name="J. Bacteriol.">
        <title>Complete genome sequence of the cellulose-degrading bacterium Cellulosilyticum lentocellum.</title>
        <authorList>
            <consortium name="US DOE Joint Genome Institute"/>
            <person name="Miller D.A."/>
            <person name="Suen G."/>
            <person name="Bruce D."/>
            <person name="Copeland A."/>
            <person name="Cheng J.F."/>
            <person name="Detter C."/>
            <person name="Goodwin L.A."/>
            <person name="Han C.S."/>
            <person name="Hauser L.J."/>
            <person name="Land M.L."/>
            <person name="Lapidus A."/>
            <person name="Lucas S."/>
            <person name="Meincke L."/>
            <person name="Pitluck S."/>
            <person name="Tapia R."/>
            <person name="Teshima H."/>
            <person name="Woyke T."/>
            <person name="Fox B.G."/>
            <person name="Angert E.R."/>
            <person name="Currie C.R."/>
        </authorList>
    </citation>
    <scope>NUCLEOTIDE SEQUENCE [LARGE SCALE GENOMIC DNA]</scope>
    <source>
        <strain evidence="7">ATCC 49066 / DSM 5427 / NCIMB 11756 / RHM5</strain>
    </source>
</reference>
<dbReference type="GO" id="GO:0004180">
    <property type="term" value="F:carboxypeptidase activity"/>
    <property type="evidence" value="ECO:0007669"/>
    <property type="project" value="UniProtKB-KW"/>
</dbReference>
<evidence type="ECO:0000259" key="5">
    <source>
        <dbReference type="Pfam" id="PF17676"/>
    </source>
</evidence>
<keyword evidence="2" id="KW-0378">Hydrolase</keyword>
<dbReference type="Pfam" id="PF17676">
    <property type="entry name" value="Peptidase_S66C"/>
    <property type="match status" value="1"/>
</dbReference>
<dbReference type="RefSeq" id="WP_013658065.1">
    <property type="nucleotide sequence ID" value="NC_015275.1"/>
</dbReference>
<proteinExistence type="inferred from homology"/>
<dbReference type="Gene3D" id="3.50.30.60">
    <property type="entry name" value="LD-carboxypeptidase A C-terminal domain-like"/>
    <property type="match status" value="1"/>
</dbReference>
<evidence type="ECO:0000256" key="3">
    <source>
        <dbReference type="PIRSR" id="PIRSR028757-1"/>
    </source>
</evidence>
<dbReference type="AlphaFoldDB" id="F2JNL1"/>
<dbReference type="KEGG" id="cle:Clole_3091"/>
<dbReference type="InterPro" id="IPR029062">
    <property type="entry name" value="Class_I_gatase-like"/>
</dbReference>
<dbReference type="InterPro" id="IPR040449">
    <property type="entry name" value="Peptidase_S66_N"/>
</dbReference>
<feature type="domain" description="LD-carboxypeptidase C-terminal" evidence="5">
    <location>
        <begin position="214"/>
        <end position="343"/>
    </location>
</feature>
<dbReference type="InterPro" id="IPR003507">
    <property type="entry name" value="S66_fam"/>
</dbReference>
<dbReference type="PANTHER" id="PTHR30237">
    <property type="entry name" value="MURAMOYLTETRAPEPTIDE CARBOXYPEPTIDASE"/>
    <property type="match status" value="1"/>
</dbReference>
<dbReference type="PIRSF" id="PIRSF028757">
    <property type="entry name" value="LD-carboxypeptidase"/>
    <property type="match status" value="1"/>
</dbReference>
<evidence type="ECO:0000256" key="2">
    <source>
        <dbReference type="ARBA" id="ARBA00022801"/>
    </source>
</evidence>
<dbReference type="CDD" id="cd07062">
    <property type="entry name" value="Peptidase_S66_mccF_like"/>
    <property type="match status" value="1"/>
</dbReference>
<dbReference type="InterPro" id="IPR040921">
    <property type="entry name" value="Peptidase_S66C"/>
</dbReference>
<keyword evidence="7" id="KW-1185">Reference proteome</keyword>
<gene>
    <name evidence="6" type="ordered locus">Clole_3091</name>
</gene>
<dbReference type="InterPro" id="IPR027461">
    <property type="entry name" value="Carboxypeptidase_A_C_sf"/>
</dbReference>
<feature type="domain" description="LD-carboxypeptidase N-terminal" evidence="4">
    <location>
        <begin position="13"/>
        <end position="138"/>
    </location>
</feature>
<comment type="similarity">
    <text evidence="1">Belongs to the peptidase S66 family.</text>
</comment>
<dbReference type="SUPFAM" id="SSF52317">
    <property type="entry name" value="Class I glutamine amidotransferase-like"/>
    <property type="match status" value="1"/>
</dbReference>
<dbReference type="InterPro" id="IPR027478">
    <property type="entry name" value="LdcA_N"/>
</dbReference>
<keyword evidence="6" id="KW-0645">Protease</keyword>
<protein>
    <submittedName>
        <fullName evidence="6">Peptidase U61 LD-carboxypeptidase A</fullName>
    </submittedName>
</protein>
<dbReference type="SUPFAM" id="SSF141986">
    <property type="entry name" value="LD-carboxypeptidase A C-terminal domain-like"/>
    <property type="match status" value="1"/>
</dbReference>
<dbReference type="Pfam" id="PF02016">
    <property type="entry name" value="Peptidase_S66"/>
    <property type="match status" value="1"/>
</dbReference>